<gene>
    <name evidence="2" type="ORF">IscW_ISCW003871</name>
</gene>
<dbReference type="VEuPathDB" id="VectorBase:ISCI003871"/>
<evidence type="ECO:0000313" key="2">
    <source>
        <dbReference type="EMBL" id="EEC06739.1"/>
    </source>
</evidence>
<dbReference type="EnsemblMetazoa" id="ISCW003871-RA">
    <property type="protein sequence ID" value="ISCW003871-PA"/>
    <property type="gene ID" value="ISCW003871"/>
</dbReference>
<dbReference type="Proteomes" id="UP000001555">
    <property type="component" value="Unassembled WGS sequence"/>
</dbReference>
<accession>B7PJG7</accession>
<name>B7PJG7_IXOSC</name>
<feature type="region of interest" description="Disordered" evidence="1">
    <location>
        <begin position="62"/>
        <end position="81"/>
    </location>
</feature>
<reference evidence="3" key="2">
    <citation type="submission" date="2020-05" db="UniProtKB">
        <authorList>
            <consortium name="EnsemblMetazoa"/>
        </authorList>
    </citation>
    <scope>IDENTIFICATION</scope>
    <source>
        <strain evidence="3">wikel</strain>
    </source>
</reference>
<evidence type="ECO:0000313" key="3">
    <source>
        <dbReference type="EnsemblMetazoa" id="ISCW003871-PA"/>
    </source>
</evidence>
<dbReference type="VEuPathDB" id="VectorBase:ISCW003871"/>
<evidence type="ECO:0000313" key="4">
    <source>
        <dbReference type="Proteomes" id="UP000001555"/>
    </source>
</evidence>
<dbReference type="AlphaFoldDB" id="B7PJG7"/>
<proteinExistence type="predicted"/>
<reference evidence="2 4" key="1">
    <citation type="submission" date="2008-03" db="EMBL/GenBank/DDBJ databases">
        <title>Annotation of Ixodes scapularis.</title>
        <authorList>
            <consortium name="Ixodes scapularis Genome Project Consortium"/>
            <person name="Caler E."/>
            <person name="Hannick L.I."/>
            <person name="Bidwell S."/>
            <person name="Joardar V."/>
            <person name="Thiagarajan M."/>
            <person name="Amedeo P."/>
            <person name="Galinsky K.J."/>
            <person name="Schobel S."/>
            <person name="Inman J."/>
            <person name="Hostetler J."/>
            <person name="Miller J."/>
            <person name="Hammond M."/>
            <person name="Megy K."/>
            <person name="Lawson D."/>
            <person name="Kodira C."/>
            <person name="Sutton G."/>
            <person name="Meyer J."/>
            <person name="Hill C.A."/>
            <person name="Birren B."/>
            <person name="Nene V."/>
            <person name="Collins F."/>
            <person name="Alarcon-Chaidez F."/>
            <person name="Wikel S."/>
            <person name="Strausberg R."/>
        </authorList>
    </citation>
    <scope>NUCLEOTIDE SEQUENCE [LARGE SCALE GENOMIC DNA]</scope>
    <source>
        <strain evidence="4">Wikel</strain>
        <strain evidence="2">Wikel colony</strain>
    </source>
</reference>
<keyword evidence="4" id="KW-1185">Reference proteome</keyword>
<dbReference type="EMBL" id="DS726655">
    <property type="protein sequence ID" value="EEC06739.1"/>
    <property type="molecule type" value="Genomic_DNA"/>
</dbReference>
<dbReference type="PaxDb" id="6945-B7PJG7"/>
<protein>
    <submittedName>
        <fullName evidence="2 3">Uncharacterized protein</fullName>
    </submittedName>
</protein>
<dbReference type="InParanoid" id="B7PJG7"/>
<organism>
    <name type="scientific">Ixodes scapularis</name>
    <name type="common">Black-legged tick</name>
    <name type="synonym">Deer tick</name>
    <dbReference type="NCBI Taxonomy" id="6945"/>
    <lineage>
        <taxon>Eukaryota</taxon>
        <taxon>Metazoa</taxon>
        <taxon>Ecdysozoa</taxon>
        <taxon>Arthropoda</taxon>
        <taxon>Chelicerata</taxon>
        <taxon>Arachnida</taxon>
        <taxon>Acari</taxon>
        <taxon>Parasitiformes</taxon>
        <taxon>Ixodida</taxon>
        <taxon>Ixodoidea</taxon>
        <taxon>Ixodidae</taxon>
        <taxon>Ixodinae</taxon>
        <taxon>Ixodes</taxon>
    </lineage>
</organism>
<dbReference type="EMBL" id="ABJB010852431">
    <property type="status" value="NOT_ANNOTATED_CDS"/>
    <property type="molecule type" value="Genomic_DNA"/>
</dbReference>
<evidence type="ECO:0000256" key="1">
    <source>
        <dbReference type="SAM" id="MobiDB-lite"/>
    </source>
</evidence>
<sequence>MRCAKTCPWLGHKDANSLAETTLEEAGNGSKIKHHCVLEERLVHKVLTDEGCNKRRRMKITTKKGSNPTSGKDVYVCPKQP</sequence>
<dbReference type="HOGENOM" id="CLU_2576494_0_0_1"/>